<organism evidence="3 4">
    <name type="scientific">Eragrostis curvula</name>
    <name type="common">weeping love grass</name>
    <dbReference type="NCBI Taxonomy" id="38414"/>
    <lineage>
        <taxon>Eukaryota</taxon>
        <taxon>Viridiplantae</taxon>
        <taxon>Streptophyta</taxon>
        <taxon>Embryophyta</taxon>
        <taxon>Tracheophyta</taxon>
        <taxon>Spermatophyta</taxon>
        <taxon>Magnoliopsida</taxon>
        <taxon>Liliopsida</taxon>
        <taxon>Poales</taxon>
        <taxon>Poaceae</taxon>
        <taxon>PACMAD clade</taxon>
        <taxon>Chloridoideae</taxon>
        <taxon>Eragrostideae</taxon>
        <taxon>Eragrostidinae</taxon>
        <taxon>Eragrostis</taxon>
    </lineage>
</organism>
<comment type="caution">
    <text evidence="3">The sequence shown here is derived from an EMBL/GenBank/DDBJ whole genome shotgun (WGS) entry which is preliminary data.</text>
</comment>
<keyword evidence="4" id="KW-1185">Reference proteome</keyword>
<dbReference type="OrthoDB" id="4062651at2759"/>
<accession>A0A5J9TB67</accession>
<dbReference type="Proteomes" id="UP000324897">
    <property type="component" value="Chromosome 3"/>
</dbReference>
<dbReference type="SUPFAM" id="SSF56112">
    <property type="entry name" value="Protein kinase-like (PK-like)"/>
    <property type="match status" value="1"/>
</dbReference>
<dbReference type="InterPro" id="IPR011009">
    <property type="entry name" value="Kinase-like_dom_sf"/>
</dbReference>
<evidence type="ECO:0000259" key="2">
    <source>
        <dbReference type="Pfam" id="PF23446"/>
    </source>
</evidence>
<evidence type="ECO:0000256" key="1">
    <source>
        <dbReference type="SAM" id="MobiDB-lite"/>
    </source>
</evidence>
<dbReference type="Gramene" id="TVU08218">
    <property type="protein sequence ID" value="TVU08218"/>
    <property type="gene ID" value="EJB05_41614"/>
</dbReference>
<evidence type="ECO:0000313" key="3">
    <source>
        <dbReference type="EMBL" id="TVU08218.1"/>
    </source>
</evidence>
<reference evidence="3 4" key="1">
    <citation type="journal article" date="2019" name="Sci. Rep.">
        <title>A high-quality genome of Eragrostis curvula grass provides insights into Poaceae evolution and supports new strategies to enhance forage quality.</title>
        <authorList>
            <person name="Carballo J."/>
            <person name="Santos B.A.C.M."/>
            <person name="Zappacosta D."/>
            <person name="Garbus I."/>
            <person name="Selva J.P."/>
            <person name="Gallo C.A."/>
            <person name="Diaz A."/>
            <person name="Albertini E."/>
            <person name="Caccamo M."/>
            <person name="Echenique V."/>
        </authorList>
    </citation>
    <scope>NUCLEOTIDE SEQUENCE [LARGE SCALE GENOMIC DNA]</scope>
    <source>
        <strain evidence="4">cv. Victoria</strain>
        <tissue evidence="3">Leaf</tissue>
    </source>
</reference>
<dbReference type="PANTHER" id="PTHR45927">
    <property type="entry name" value="LYSM-DOMAIN RECEPTOR-LIKE KINASE-RELATED"/>
    <property type="match status" value="1"/>
</dbReference>
<feature type="region of interest" description="Disordered" evidence="1">
    <location>
        <begin position="209"/>
        <end position="234"/>
    </location>
</feature>
<sequence length="586" mass="62685">MATRLPFHGRAERPSAMFSICIRLLIPAATKPTRRPTAIPTTPAAPSWATPAAKAINATASPRSSCTAYLAFRSAAPYSSPITVSYLLNATATVVAAANAVPVANPVADAGILLVPVPCACTAAAGHHYYYYQHDAWTCTPTSPSACPSPAQAAAGFRYLVTYLLGVDDDSNTVADRFHADYQAVQCSTPTASTTTPPDPPKPEVVVLPAPAPAPGGGVSDNPATSTPTSGRPAGPKWRVMFGVGIGCGHRCVLCFCYGGVVAAASVRIVPGRKLRRWSTVRQQRGWREVRRQQRWLHPSTSETRLRVYAVLETATAGFAEENRVGNSSVYRAVIDGDAAAVKRVSWDVGAEVAVLGRVNHARLIRLSGLCAHRGDTHAPENGALGDWLRGGGRVLAWRQRVQVALDVATGATTCTTNCVSPPYVHKNLKIEQQRPARRLPPRQGVQLRPGAQMTRHVYLEHGLIGPHFDVFAFGVIVLELLSGKEAAPARAVSDMKGETLLLWQEAERLVVNGDDGVRDKVAAFVDPRLHGDYPLDAAFALLALALRCVAREPRLRPSMGEVFLSLAVVYGSTLQCHLPYGLDSS</sequence>
<proteinExistence type="predicted"/>
<dbReference type="Gene3D" id="1.10.510.10">
    <property type="entry name" value="Transferase(Phosphotransferase) domain 1"/>
    <property type="match status" value="2"/>
</dbReference>
<name>A0A5J9TB67_9POAL</name>
<dbReference type="AlphaFoldDB" id="A0A5J9TB67"/>
<dbReference type="Pfam" id="PF23446">
    <property type="entry name" value="LysM1_NFP_LYK"/>
    <property type="match status" value="1"/>
</dbReference>
<dbReference type="PANTHER" id="PTHR45927:SF14">
    <property type="entry name" value="OS06G0625300 PROTEIN"/>
    <property type="match status" value="1"/>
</dbReference>
<feature type="non-terminal residue" evidence="3">
    <location>
        <position position="1"/>
    </location>
</feature>
<dbReference type="InterPro" id="IPR056561">
    <property type="entry name" value="NFP_LYK_LysM1"/>
</dbReference>
<protein>
    <recommendedName>
        <fullName evidence="2">NFP/LYK4/5 first LysM domain-containing protein</fullName>
    </recommendedName>
</protein>
<dbReference type="InterPro" id="IPR052611">
    <property type="entry name" value="Plant_RLK_LysM"/>
</dbReference>
<gene>
    <name evidence="3" type="ORF">EJB05_41614</name>
</gene>
<evidence type="ECO:0000313" key="4">
    <source>
        <dbReference type="Proteomes" id="UP000324897"/>
    </source>
</evidence>
<dbReference type="EMBL" id="RWGY01000039">
    <property type="protein sequence ID" value="TVU08218.1"/>
    <property type="molecule type" value="Genomic_DNA"/>
</dbReference>
<feature type="domain" description="NFP/LYK4/5 first LysM" evidence="2">
    <location>
        <begin position="65"/>
        <end position="122"/>
    </location>
</feature>